<evidence type="ECO:0000256" key="6">
    <source>
        <dbReference type="SAM" id="MobiDB-lite"/>
    </source>
</evidence>
<dbReference type="GO" id="GO:0008198">
    <property type="term" value="F:ferrous iron binding"/>
    <property type="evidence" value="ECO:0007669"/>
    <property type="project" value="InterPro"/>
</dbReference>
<keyword evidence="5" id="KW-0560">Oxidoreductase</keyword>
<keyword evidence="11" id="KW-1185">Reference proteome</keyword>
<comment type="similarity">
    <text evidence="2">Belongs to the DODA-type extradiol aromatic ring-opening dioxygenase family.</text>
</comment>
<evidence type="ECO:0000256" key="3">
    <source>
        <dbReference type="ARBA" id="ARBA00022723"/>
    </source>
</evidence>
<dbReference type="InterPro" id="IPR004183">
    <property type="entry name" value="Xdiol_dOase_suB"/>
</dbReference>
<dbReference type="Pfam" id="PF02900">
    <property type="entry name" value="LigB"/>
    <property type="match status" value="1"/>
</dbReference>
<dbReference type="SUPFAM" id="SSF51338">
    <property type="entry name" value="Composite domain of metallo-dependent hydrolases"/>
    <property type="match status" value="1"/>
</dbReference>
<dbReference type="Pfam" id="PF07969">
    <property type="entry name" value="Amidohydro_3"/>
    <property type="match status" value="1"/>
</dbReference>
<dbReference type="InterPro" id="IPR032466">
    <property type="entry name" value="Metal_Hydrolase"/>
</dbReference>
<dbReference type="eggNOG" id="ENOG502QQ9Z">
    <property type="taxonomic scope" value="Eukaryota"/>
</dbReference>
<name>E9EGB5_METAQ</name>
<dbReference type="OrthoDB" id="10258955at2759"/>
<evidence type="ECO:0000313" key="11">
    <source>
        <dbReference type="Proteomes" id="UP000002499"/>
    </source>
</evidence>
<dbReference type="PANTHER" id="PTHR30096:SF0">
    <property type="entry name" value="4,5-DOPA DIOXYGENASE EXTRADIOL-LIKE PROTEIN"/>
    <property type="match status" value="1"/>
</dbReference>
<evidence type="ECO:0000259" key="8">
    <source>
        <dbReference type="Pfam" id="PF02900"/>
    </source>
</evidence>
<dbReference type="EMBL" id="GL698593">
    <property type="protein sequence ID" value="EFY85030.1"/>
    <property type="molecule type" value="Genomic_DNA"/>
</dbReference>
<evidence type="ECO:0000256" key="7">
    <source>
        <dbReference type="SAM" id="Phobius"/>
    </source>
</evidence>
<dbReference type="InterPro" id="IPR011059">
    <property type="entry name" value="Metal-dep_hydrolase_composite"/>
</dbReference>
<dbReference type="GO" id="GO:0016702">
    <property type="term" value="F:oxidoreductase activity, acting on single donors with incorporation of molecular oxygen, incorporation of two atoms of oxygen"/>
    <property type="evidence" value="ECO:0007669"/>
    <property type="project" value="UniProtKB-ARBA"/>
</dbReference>
<dbReference type="HOGENOM" id="CLU_006273_0_1_1"/>
<feature type="transmembrane region" description="Helical" evidence="7">
    <location>
        <begin position="44"/>
        <end position="61"/>
    </location>
</feature>
<comment type="cofactor">
    <cofactor evidence="1">
        <name>Zn(2+)</name>
        <dbReference type="ChEBI" id="CHEBI:29105"/>
    </cofactor>
</comment>
<dbReference type="OMA" id="ATIWIGE"/>
<dbReference type="InParanoid" id="E9EGB5"/>
<evidence type="ECO:0000313" key="10">
    <source>
        <dbReference type="EMBL" id="EFY85030.1"/>
    </source>
</evidence>
<feature type="domain" description="Extradiol ring-cleavage dioxygenase class III enzyme subunit B" evidence="8">
    <location>
        <begin position="925"/>
        <end position="1109"/>
    </location>
</feature>
<dbReference type="GO" id="GO:0016810">
    <property type="term" value="F:hydrolase activity, acting on carbon-nitrogen (but not peptide) bonds"/>
    <property type="evidence" value="ECO:0007669"/>
    <property type="project" value="InterPro"/>
</dbReference>
<feature type="domain" description="Amidohydrolase 3" evidence="9">
    <location>
        <begin position="460"/>
        <end position="515"/>
    </location>
</feature>
<dbReference type="InterPro" id="IPR013108">
    <property type="entry name" value="Amidohydro_3"/>
</dbReference>
<keyword evidence="7" id="KW-0812">Transmembrane</keyword>
<keyword evidence="7" id="KW-1133">Transmembrane helix</keyword>
<dbReference type="AlphaFoldDB" id="E9EGB5"/>
<protein>
    <submittedName>
        <fullName evidence="10">Carbohydrate esterase family 9 protein</fullName>
    </submittedName>
</protein>
<keyword evidence="4" id="KW-0862">Zinc</keyword>
<evidence type="ECO:0000256" key="5">
    <source>
        <dbReference type="ARBA" id="ARBA00023002"/>
    </source>
</evidence>
<reference evidence="10 11" key="1">
    <citation type="journal article" date="2011" name="PLoS Genet.">
        <title>Genome sequencing and comparative transcriptomics of the model entomopathogenic fungi Metarhizium anisopliae and M. acridum.</title>
        <authorList>
            <person name="Gao Q."/>
            <person name="Jin K."/>
            <person name="Ying S.H."/>
            <person name="Zhang Y."/>
            <person name="Xiao G."/>
            <person name="Shang Y."/>
            <person name="Duan Z."/>
            <person name="Hu X."/>
            <person name="Xie X.Q."/>
            <person name="Zhou G."/>
            <person name="Peng G."/>
            <person name="Luo Z."/>
            <person name="Huang W."/>
            <person name="Wang B."/>
            <person name="Fang W."/>
            <person name="Wang S."/>
            <person name="Zhong Y."/>
            <person name="Ma L.J."/>
            <person name="St Leger R.J."/>
            <person name="Zhao G.P."/>
            <person name="Pei Y."/>
            <person name="Feng M.G."/>
            <person name="Xia Y."/>
            <person name="Wang C."/>
        </authorList>
    </citation>
    <scope>NUCLEOTIDE SEQUENCE [LARGE SCALE GENOMIC DNA]</scope>
    <source>
        <strain evidence="10 11">CQMa 102</strain>
    </source>
</reference>
<feature type="region of interest" description="Disordered" evidence="6">
    <location>
        <begin position="1"/>
        <end position="32"/>
    </location>
</feature>
<dbReference type="Gene3D" id="3.40.830.10">
    <property type="entry name" value="LigB-like"/>
    <property type="match status" value="1"/>
</dbReference>
<keyword evidence="3" id="KW-0479">Metal-binding</keyword>
<proteinExistence type="inferred from homology"/>
<dbReference type="Gene3D" id="3.20.20.140">
    <property type="entry name" value="Metal-dependent hydrolases"/>
    <property type="match status" value="2"/>
</dbReference>
<dbReference type="PANTHER" id="PTHR30096">
    <property type="entry name" value="4,5-DOPA DIOXYGENASE EXTRADIOL-LIKE PROTEIN"/>
    <property type="match status" value="1"/>
</dbReference>
<dbReference type="Proteomes" id="UP000002499">
    <property type="component" value="Unassembled WGS sequence"/>
</dbReference>
<dbReference type="InterPro" id="IPR014436">
    <property type="entry name" value="Extradiol_dOase_DODA"/>
</dbReference>
<dbReference type="SUPFAM" id="SSF53213">
    <property type="entry name" value="LigB-like"/>
    <property type="match status" value="1"/>
</dbReference>
<dbReference type="GO" id="GO:0008270">
    <property type="term" value="F:zinc ion binding"/>
    <property type="evidence" value="ECO:0007669"/>
    <property type="project" value="InterPro"/>
</dbReference>
<organism evidence="11">
    <name type="scientific">Metarhizium acridum (strain CQMa 102)</name>
    <dbReference type="NCBI Taxonomy" id="655827"/>
    <lineage>
        <taxon>Eukaryota</taxon>
        <taxon>Fungi</taxon>
        <taxon>Dikarya</taxon>
        <taxon>Ascomycota</taxon>
        <taxon>Pezizomycotina</taxon>
        <taxon>Sordariomycetes</taxon>
        <taxon>Hypocreomycetidae</taxon>
        <taxon>Hypocreales</taxon>
        <taxon>Clavicipitaceae</taxon>
        <taxon>Metarhizium</taxon>
    </lineage>
</organism>
<gene>
    <name evidence="10" type="ORF">MAC_08913</name>
</gene>
<keyword evidence="7" id="KW-0472">Membrane</keyword>
<evidence type="ECO:0000259" key="9">
    <source>
        <dbReference type="Pfam" id="PF07969"/>
    </source>
</evidence>
<evidence type="ECO:0000256" key="4">
    <source>
        <dbReference type="ARBA" id="ARBA00022833"/>
    </source>
</evidence>
<evidence type="ECO:0000256" key="1">
    <source>
        <dbReference type="ARBA" id="ARBA00001947"/>
    </source>
</evidence>
<sequence>MDEKSRLPPYTPYSPPQVSAESHLPLGNNGGRLRGRRGLRRSRAIKFFALACLSLLVLAQWKQIWLSNRHSVKLSAEKLNENLATCKTLRHKPRDPIGLGRDKSARFVDGGKPTLIKNATIWIGEPVEGTSSEDARAGKGWEWTKGDVYLEYGLVKKVERHISPSSLPKDTQFYNAEGRLLTSGIIDMHSHAGVYSMPGLRGNSDGNEFSSPVTPWTRAIDGLYVFDPQIEVIKSGGVTTSLILPGSSNNIGGEAYLIKHAVGKKEGRNEFSATDMLADPERHWRYMKMACGENPKQSFSSSGRMTSRLGESFEFRRAFEKARDLVQKQDDWCDKAEAVGVDDMDSYLPEELAWESLGAAMRGQVHINTHCYTVPDLEAMVDHTNEFKFAILKRTWGGRPPASALFADNMYYKMEAYVGSEFAGKMLYQAGLTPVYVSDNPVLNAQHVLFEAAKAYHYGLPYHAALASVTTAPADELGMGRRLGKVKPGYDADVVVWDSDPLSVGATPVQVWIDGTAQFTAPVYLDKPIQGPIGPDATLADIVSEPTRVADALFQGVTKVLLSGDDAYTTDGTPSNVAVSNGKITCIGTCKSEFEAATAAGVKVIQLNNGYLTHSFTGVGGTIGLNAIDAEDSTDNGDTKEKFTRAVDGLQLANKKLRVGARYGVTRAISAPKFNGLKTHHGTSVGFVTSALTSLERGAVFAEDAAVHYTLDLNARMADKSYSEAFGALRKKLLDAGKSDKEPEAYSEAAYLKRVVSGDLVLALTINSADGIASALRIKSEVEQVLKSKINMAIIGGAESYLVAAELAAASVGVILQPLQPMPLTWDQRRALSGAPLTNGTAADWLVTAGVTVAVGLPEDWYVRDLGFEAGTAYRNGNGRFTEKSALDLVSRNIYKVLGLRVDEEEDKGHFMISEGSPLEIGSRSYSLKYPAPGDPQIAREIKSLLDAQGLAGRLDPKRGWDHGVFVPMLLINPAADIPIVQVSVLESEDPEHHLRMGAALARLRERNIAIIGSGFASLHNFAEMRNLMFGSRGSVREFKAVSDEWNAALTGATTAESRDDRWNALRAWRKLPHANRMHPPRAGEHFMPLLVCAGAAGDGEKAGVYKDVFSGVDIFTYYWGAEQVD</sequence>
<dbReference type="SUPFAM" id="SSF51556">
    <property type="entry name" value="Metallo-dependent hydrolases"/>
    <property type="match status" value="1"/>
</dbReference>
<accession>E9EGB5</accession>
<evidence type="ECO:0000256" key="2">
    <source>
        <dbReference type="ARBA" id="ARBA00007581"/>
    </source>
</evidence>
<dbReference type="CDD" id="cd07363">
    <property type="entry name" value="45_DOPA_Dioxygenase"/>
    <property type="match status" value="1"/>
</dbReference>